<evidence type="ECO:0000313" key="3">
    <source>
        <dbReference type="Proteomes" id="UP000800038"/>
    </source>
</evidence>
<dbReference type="OrthoDB" id="3687488at2759"/>
<organism evidence="2 3">
    <name type="scientific">Clathrospora elynae</name>
    <dbReference type="NCBI Taxonomy" id="706981"/>
    <lineage>
        <taxon>Eukaryota</taxon>
        <taxon>Fungi</taxon>
        <taxon>Dikarya</taxon>
        <taxon>Ascomycota</taxon>
        <taxon>Pezizomycotina</taxon>
        <taxon>Dothideomycetes</taxon>
        <taxon>Pleosporomycetidae</taxon>
        <taxon>Pleosporales</taxon>
        <taxon>Diademaceae</taxon>
        <taxon>Clathrospora</taxon>
    </lineage>
</organism>
<accession>A0A6A5SR19</accession>
<proteinExistence type="predicted"/>
<feature type="coiled-coil region" evidence="1">
    <location>
        <begin position="369"/>
        <end position="396"/>
    </location>
</feature>
<dbReference type="EMBL" id="ML976053">
    <property type="protein sequence ID" value="KAF1941046.1"/>
    <property type="molecule type" value="Genomic_DNA"/>
</dbReference>
<dbReference type="Proteomes" id="UP000800038">
    <property type="component" value="Unassembled WGS sequence"/>
</dbReference>
<keyword evidence="3" id="KW-1185">Reference proteome</keyword>
<name>A0A6A5SR19_9PLEO</name>
<protein>
    <submittedName>
        <fullName evidence="2">Uncharacterized protein</fullName>
    </submittedName>
</protein>
<sequence>MPKNKHLKGVIFKAVGYAERLIYTYPNRFYDIEEAKSYINSICEKGDFNYSAKMNLTDEDFDYVKDKVHFVVAVRAFEQGEFYLDIPMPDTTLLRAAIESDITRVLQLIPSWPDSFLSVPDAQNYVAKICHLNSFNYTEFEGVEPYKFGSYVNFNTARHAYEAGRFEMHWPGKGWSRKPARAKKPASPGQVQVVEKKFGSLHTTIEADIKRLTPLIFAWPASFPSLNDARNFVQRFCNDVRFRYTGWLGVDLQRFKLFVHFNTAKLAHWAGKFTIQGPDTVGMSKAEAVVTRKADAAVRLIEAIAKTRGKKTSEKEEDSEDTLTELDNEHVEVMGVDELTKHLKDSPATSTANTAVMVNNISPRSTASAMQVLNSFQQVEESLEELEKKVELVESAPVAKEDPFKDLIAELGRAFILKAAFE</sequence>
<reference evidence="2" key="1">
    <citation type="journal article" date="2020" name="Stud. Mycol.">
        <title>101 Dothideomycetes genomes: a test case for predicting lifestyles and emergence of pathogens.</title>
        <authorList>
            <person name="Haridas S."/>
            <person name="Albert R."/>
            <person name="Binder M."/>
            <person name="Bloem J."/>
            <person name="Labutti K."/>
            <person name="Salamov A."/>
            <person name="Andreopoulos B."/>
            <person name="Baker S."/>
            <person name="Barry K."/>
            <person name="Bills G."/>
            <person name="Bluhm B."/>
            <person name="Cannon C."/>
            <person name="Castanera R."/>
            <person name="Culley D."/>
            <person name="Daum C."/>
            <person name="Ezra D."/>
            <person name="Gonzalez J."/>
            <person name="Henrissat B."/>
            <person name="Kuo A."/>
            <person name="Liang C."/>
            <person name="Lipzen A."/>
            <person name="Lutzoni F."/>
            <person name="Magnuson J."/>
            <person name="Mondo S."/>
            <person name="Nolan M."/>
            <person name="Ohm R."/>
            <person name="Pangilinan J."/>
            <person name="Park H.-J."/>
            <person name="Ramirez L."/>
            <person name="Alfaro M."/>
            <person name="Sun H."/>
            <person name="Tritt A."/>
            <person name="Yoshinaga Y."/>
            <person name="Zwiers L.-H."/>
            <person name="Turgeon B."/>
            <person name="Goodwin S."/>
            <person name="Spatafora J."/>
            <person name="Crous P."/>
            <person name="Grigoriev I."/>
        </authorList>
    </citation>
    <scope>NUCLEOTIDE SEQUENCE</scope>
    <source>
        <strain evidence="2">CBS 161.51</strain>
    </source>
</reference>
<evidence type="ECO:0000256" key="1">
    <source>
        <dbReference type="SAM" id="Coils"/>
    </source>
</evidence>
<gene>
    <name evidence="2" type="ORF">EJ02DRAFT_423389</name>
</gene>
<evidence type="ECO:0000313" key="2">
    <source>
        <dbReference type="EMBL" id="KAF1941046.1"/>
    </source>
</evidence>
<dbReference type="AlphaFoldDB" id="A0A6A5SR19"/>
<keyword evidence="1" id="KW-0175">Coiled coil</keyword>